<evidence type="ECO:0000259" key="2">
    <source>
        <dbReference type="Pfam" id="PF20695"/>
    </source>
</evidence>
<dbReference type="InterPro" id="IPR049381">
    <property type="entry name" value="UbiD-like_C"/>
</dbReference>
<dbReference type="PANTHER" id="PTHR30108">
    <property type="entry name" value="3-OCTAPRENYL-4-HYDROXYBENZOATE CARBOXY-LYASE-RELATED"/>
    <property type="match status" value="1"/>
</dbReference>
<dbReference type="GO" id="GO:0016829">
    <property type="term" value="F:lyase activity"/>
    <property type="evidence" value="ECO:0007669"/>
    <property type="project" value="UniProtKB-KW"/>
</dbReference>
<feature type="domain" description="3-octaprenyl-4-hydroxybenzoate carboxy-lyase-like N-terminal" evidence="2">
    <location>
        <begin position="35"/>
        <end position="112"/>
    </location>
</feature>
<dbReference type="SUPFAM" id="SSF50475">
    <property type="entry name" value="FMN-binding split barrel"/>
    <property type="match status" value="1"/>
</dbReference>
<sequence length="536" mass="59970">MNETLETNEMNDLAKKEIDAVSGRVGVKDLREAVEWFRGKGYLVESDKEVNPDLEITGLQKIFDGSLPMLFNNVKGMPHARAITNLFGDIRVVEELFGWQDSLDRVKKVARAIDHPLKPIIISQDEAPVQEEVLTDDLDVNKWLTAIRHTPLETEMTIGSGISCVVGPYFDGGSHIGYNRMNFRWGNVGTFQISPGSHMWQVMTEHYKDDEPIPLTMCFGVPPSCTYVAGAGFDYAILPKGCDEIGIAGAIQGAPVRLVKCRTIDAYTLADAEYVLEGYLHPRDKRYETAESEAADIQGRFHFHPEWAGYMGKAYKAPTFHVTAITMRKRETKPIIFPLGVHTADDSNIDTSVRESAIFALCERLQPGIVQNVHIPYCMTDWGGCIIQVKKRNQIEEGWQRNFLSAILSCSQGMRLAIAVSEDVDIYSMDDIMWCLTTRVNPQTDILNPIPGGRGQTFMPAERMTSGDKQWTASNTQFEGGMGIDATVPYGYESDFHRPVYGVDLVKPEDFFSNGDIEKMKSRMAGWVLSLARTGR</sequence>
<dbReference type="Pfam" id="PF01977">
    <property type="entry name" value="UbiD"/>
    <property type="match status" value="1"/>
</dbReference>
<organism evidence="4 6">
    <name type="scientific">Aromatoleum evansii</name>
    <name type="common">Azoarcus evansii</name>
    <dbReference type="NCBI Taxonomy" id="59406"/>
    <lineage>
        <taxon>Bacteria</taxon>
        <taxon>Pseudomonadati</taxon>
        <taxon>Pseudomonadota</taxon>
        <taxon>Betaproteobacteria</taxon>
        <taxon>Rhodocyclales</taxon>
        <taxon>Rhodocyclaceae</taxon>
        <taxon>Aromatoleum</taxon>
    </lineage>
</organism>
<gene>
    <name evidence="4" type="ORF">U5817_11960</name>
    <name evidence="5" type="ORF">U5817_12115</name>
</gene>
<dbReference type="Proteomes" id="UP001626593">
    <property type="component" value="Chromosome"/>
</dbReference>
<dbReference type="RefSeq" id="WP_407280888.1">
    <property type="nucleotide sequence ID" value="NZ_CP141259.1"/>
</dbReference>
<dbReference type="EC" id="4.1.1.-" evidence="4"/>
<dbReference type="PANTHER" id="PTHR30108:SF17">
    <property type="entry name" value="FERULIC ACID DECARBOXYLASE 1"/>
    <property type="match status" value="1"/>
</dbReference>
<evidence type="ECO:0000313" key="5">
    <source>
        <dbReference type="EMBL" id="WRL48760.1"/>
    </source>
</evidence>
<dbReference type="EMBL" id="CP141259">
    <property type="protein sequence ID" value="WRL48729.1"/>
    <property type="molecule type" value="Genomic_DNA"/>
</dbReference>
<dbReference type="EMBL" id="CP141259">
    <property type="protein sequence ID" value="WRL48760.1"/>
    <property type="molecule type" value="Genomic_DNA"/>
</dbReference>
<dbReference type="InterPro" id="IPR002830">
    <property type="entry name" value="UbiD"/>
</dbReference>
<dbReference type="SUPFAM" id="SSF143968">
    <property type="entry name" value="UbiD C-terminal domain-like"/>
    <property type="match status" value="1"/>
</dbReference>
<dbReference type="Gene3D" id="3.40.1670.10">
    <property type="entry name" value="UbiD C-terminal domain-like"/>
    <property type="match status" value="1"/>
</dbReference>
<reference evidence="4 6" key="1">
    <citation type="submission" date="2023-12" db="EMBL/GenBank/DDBJ databases">
        <title>A. evansii MAY27, complete genome.</title>
        <authorList>
            <person name="Wang Y."/>
        </authorList>
    </citation>
    <scope>NUCLEOTIDE SEQUENCE [LARGE SCALE GENOMIC DNA]</scope>
    <source>
        <strain evidence="4 6">MAY27</strain>
    </source>
</reference>
<evidence type="ECO:0000313" key="6">
    <source>
        <dbReference type="Proteomes" id="UP001626593"/>
    </source>
</evidence>
<keyword evidence="4" id="KW-0456">Lyase</keyword>
<feature type="domain" description="3-octaprenyl-4-hydroxybenzoate carboxy-lyase-like C-terminal" evidence="3">
    <location>
        <begin position="353"/>
        <end position="486"/>
    </location>
</feature>
<dbReference type="InterPro" id="IPR048304">
    <property type="entry name" value="UbiD_Rift_dom"/>
</dbReference>
<proteinExistence type="predicted"/>
<evidence type="ECO:0000259" key="1">
    <source>
        <dbReference type="Pfam" id="PF01977"/>
    </source>
</evidence>
<protein>
    <submittedName>
        <fullName evidence="4">UbiD family decarboxylase</fullName>
        <ecNumber evidence="4">4.1.1.-</ecNumber>
    </submittedName>
</protein>
<name>A0ABZ1AU16_AROEV</name>
<keyword evidence="6" id="KW-1185">Reference proteome</keyword>
<evidence type="ECO:0000313" key="4">
    <source>
        <dbReference type="EMBL" id="WRL48729.1"/>
    </source>
</evidence>
<evidence type="ECO:0000259" key="3">
    <source>
        <dbReference type="Pfam" id="PF20696"/>
    </source>
</evidence>
<dbReference type="Pfam" id="PF20696">
    <property type="entry name" value="UbiD_C"/>
    <property type="match status" value="1"/>
</dbReference>
<accession>A0ABZ1AU16</accession>
<feature type="domain" description="3-octaprenyl-4-hydroxybenzoate carboxy-lyase-like Rift-related" evidence="1">
    <location>
        <begin position="123"/>
        <end position="335"/>
    </location>
</feature>
<dbReference type="InterPro" id="IPR049383">
    <property type="entry name" value="UbiD-like_N"/>
</dbReference>
<dbReference type="Pfam" id="PF20695">
    <property type="entry name" value="UbiD_N"/>
    <property type="match status" value="1"/>
</dbReference>